<feature type="region of interest" description="Disordered" evidence="1">
    <location>
        <begin position="67"/>
        <end position="91"/>
    </location>
</feature>
<sequence>MSWSATPTTPVIVANEFAEVLVRRVPTRNGVRLEVFAPRLGRRILLDALELEALTWQTSALFSELLEEPFGPTDPPGGRLLEDDEEGGWVA</sequence>
<dbReference type="RefSeq" id="WP_377787944.1">
    <property type="nucleotide sequence ID" value="NZ_JBHLYQ010000014.1"/>
</dbReference>
<feature type="compositionally biased region" description="Acidic residues" evidence="1">
    <location>
        <begin position="82"/>
        <end position="91"/>
    </location>
</feature>
<dbReference type="Proteomes" id="UP001589788">
    <property type="component" value="Unassembled WGS sequence"/>
</dbReference>
<evidence type="ECO:0000313" key="2">
    <source>
        <dbReference type="EMBL" id="MFC0081066.1"/>
    </source>
</evidence>
<reference evidence="2 3" key="1">
    <citation type="submission" date="2024-09" db="EMBL/GenBank/DDBJ databases">
        <authorList>
            <person name="Sun Q."/>
            <person name="Mori K."/>
        </authorList>
    </citation>
    <scope>NUCLEOTIDE SEQUENCE [LARGE SCALE GENOMIC DNA]</scope>
    <source>
        <strain evidence="2 3">JCM 15389</strain>
    </source>
</reference>
<dbReference type="EMBL" id="JBHLYQ010000014">
    <property type="protein sequence ID" value="MFC0081066.1"/>
    <property type="molecule type" value="Genomic_DNA"/>
</dbReference>
<keyword evidence="3" id="KW-1185">Reference proteome</keyword>
<gene>
    <name evidence="2" type="ORF">ACFFRE_02690</name>
</gene>
<name>A0ABV6C061_9ACTN</name>
<proteinExistence type="predicted"/>
<comment type="caution">
    <text evidence="2">The sequence shown here is derived from an EMBL/GenBank/DDBJ whole genome shotgun (WGS) entry which is preliminary data.</text>
</comment>
<evidence type="ECO:0000256" key="1">
    <source>
        <dbReference type="SAM" id="MobiDB-lite"/>
    </source>
</evidence>
<evidence type="ECO:0000313" key="3">
    <source>
        <dbReference type="Proteomes" id="UP001589788"/>
    </source>
</evidence>
<accession>A0ABV6C061</accession>
<organism evidence="2 3">
    <name type="scientific">Aciditerrimonas ferrireducens</name>
    <dbReference type="NCBI Taxonomy" id="667306"/>
    <lineage>
        <taxon>Bacteria</taxon>
        <taxon>Bacillati</taxon>
        <taxon>Actinomycetota</taxon>
        <taxon>Acidimicrobiia</taxon>
        <taxon>Acidimicrobiales</taxon>
        <taxon>Acidimicrobiaceae</taxon>
        <taxon>Aciditerrimonas</taxon>
    </lineage>
</organism>
<protein>
    <submittedName>
        <fullName evidence="2">Dihydrodiol dehydrogenase</fullName>
    </submittedName>
</protein>